<sequence>MRRRHIPSYYSRKLMDKLQRLQQKNMSVEEYRQKMELYIMRAGIREQERLTIARFLSGLNFDI</sequence>
<dbReference type="PANTHER" id="PTHR35046">
    <property type="entry name" value="ZINC KNUCKLE (CCHC-TYPE) FAMILY PROTEIN"/>
    <property type="match status" value="1"/>
</dbReference>
<reference evidence="2 3" key="1">
    <citation type="journal article" date="2012" name="Nat. Biotechnol.">
        <title>Draft genome sequence of pigeonpea (Cajanus cajan), an orphan legume crop of resource-poor farmers.</title>
        <authorList>
            <person name="Varshney R.K."/>
            <person name="Chen W."/>
            <person name="Li Y."/>
            <person name="Bharti A.K."/>
            <person name="Saxena R.K."/>
            <person name="Schlueter J.A."/>
            <person name="Donoghue M.T."/>
            <person name="Azam S."/>
            <person name="Fan G."/>
            <person name="Whaley A.M."/>
            <person name="Farmer A.D."/>
            <person name="Sheridan J."/>
            <person name="Iwata A."/>
            <person name="Tuteja R."/>
            <person name="Penmetsa R.V."/>
            <person name="Wu W."/>
            <person name="Upadhyaya H.D."/>
            <person name="Yang S.P."/>
            <person name="Shah T."/>
            <person name="Saxena K.B."/>
            <person name="Michael T."/>
            <person name="McCombie W.R."/>
            <person name="Yang B."/>
            <person name="Zhang G."/>
            <person name="Yang H."/>
            <person name="Wang J."/>
            <person name="Spillane C."/>
            <person name="Cook D.R."/>
            <person name="May G.D."/>
            <person name="Xu X."/>
            <person name="Jackson S.A."/>
        </authorList>
    </citation>
    <scope>NUCLEOTIDE SEQUENCE [LARGE SCALE GENOMIC DNA]</scope>
    <source>
        <strain evidence="3">cv. Asha</strain>
    </source>
</reference>
<evidence type="ECO:0000313" key="2">
    <source>
        <dbReference type="EMBL" id="KYP60266.1"/>
    </source>
</evidence>
<keyword evidence="3" id="KW-1185">Reference proteome</keyword>
<gene>
    <name evidence="2" type="ORF">KK1_015719</name>
</gene>
<dbReference type="InterPro" id="IPR005162">
    <property type="entry name" value="Retrotrans_gag_dom"/>
</dbReference>
<dbReference type="AlphaFoldDB" id="A0A151SZN8"/>
<protein>
    <recommendedName>
        <fullName evidence="1">Retrotransposon gag domain-containing protein</fullName>
    </recommendedName>
</protein>
<dbReference type="EMBL" id="CM003612">
    <property type="protein sequence ID" value="KYP60266.1"/>
    <property type="molecule type" value="Genomic_DNA"/>
</dbReference>
<evidence type="ECO:0000313" key="3">
    <source>
        <dbReference type="Proteomes" id="UP000075243"/>
    </source>
</evidence>
<proteinExistence type="predicted"/>
<dbReference type="Pfam" id="PF03732">
    <property type="entry name" value="Retrotrans_gag"/>
    <property type="match status" value="1"/>
</dbReference>
<dbReference type="PANTHER" id="PTHR35046:SF24">
    <property type="entry name" value="RETROTRANSPOSON GAG DOMAIN-CONTAINING PROTEIN"/>
    <property type="match status" value="1"/>
</dbReference>
<dbReference type="Gramene" id="C.cajan_15276.t">
    <property type="protein sequence ID" value="C.cajan_15276.t.cds1"/>
    <property type="gene ID" value="C.cajan_15276"/>
</dbReference>
<name>A0A151SZN8_CAJCA</name>
<evidence type="ECO:0000259" key="1">
    <source>
        <dbReference type="Pfam" id="PF03732"/>
    </source>
</evidence>
<organism evidence="2 3">
    <name type="scientific">Cajanus cajan</name>
    <name type="common">Pigeon pea</name>
    <name type="synonym">Cajanus indicus</name>
    <dbReference type="NCBI Taxonomy" id="3821"/>
    <lineage>
        <taxon>Eukaryota</taxon>
        <taxon>Viridiplantae</taxon>
        <taxon>Streptophyta</taxon>
        <taxon>Embryophyta</taxon>
        <taxon>Tracheophyta</taxon>
        <taxon>Spermatophyta</taxon>
        <taxon>Magnoliopsida</taxon>
        <taxon>eudicotyledons</taxon>
        <taxon>Gunneridae</taxon>
        <taxon>Pentapetalae</taxon>
        <taxon>rosids</taxon>
        <taxon>fabids</taxon>
        <taxon>Fabales</taxon>
        <taxon>Fabaceae</taxon>
        <taxon>Papilionoideae</taxon>
        <taxon>50 kb inversion clade</taxon>
        <taxon>NPAAA clade</taxon>
        <taxon>indigoferoid/millettioid clade</taxon>
        <taxon>Phaseoleae</taxon>
        <taxon>Cajanus</taxon>
    </lineage>
</organism>
<feature type="domain" description="Retrotransposon gag" evidence="1">
    <location>
        <begin position="1"/>
        <end position="60"/>
    </location>
</feature>
<dbReference type="Proteomes" id="UP000075243">
    <property type="component" value="Chromosome 10"/>
</dbReference>
<accession>A0A151SZN8</accession>